<accession>G7YSC8</accession>
<dbReference type="GO" id="GO:0008074">
    <property type="term" value="C:guanylate cyclase complex, soluble"/>
    <property type="evidence" value="ECO:0007669"/>
    <property type="project" value="TreeGrafter"/>
</dbReference>
<keyword evidence="2" id="KW-0547">Nucleotide-binding</keyword>
<name>G7YSC8_CLOSI</name>
<dbReference type="GO" id="GO:0004383">
    <property type="term" value="F:guanylate cyclase activity"/>
    <property type="evidence" value="ECO:0007669"/>
    <property type="project" value="UniProtKB-EC"/>
</dbReference>
<dbReference type="EMBL" id="DF144098">
    <property type="protein sequence ID" value="GAA55858.1"/>
    <property type="molecule type" value="Genomic_DNA"/>
</dbReference>
<feature type="domain" description="Guanylate cyclase" evidence="6">
    <location>
        <begin position="154"/>
        <end position="295"/>
    </location>
</feature>
<dbReference type="InterPro" id="IPR029787">
    <property type="entry name" value="Nucleotide_cyclase"/>
</dbReference>
<dbReference type="InterPro" id="IPR011645">
    <property type="entry name" value="HNOB_dom_associated"/>
</dbReference>
<dbReference type="Pfam" id="PF07701">
    <property type="entry name" value="HNOBA"/>
    <property type="match status" value="1"/>
</dbReference>
<dbReference type="PANTHER" id="PTHR45655">
    <property type="entry name" value="GUANYLATE CYCLASE SOLUBLE SUBUNIT BETA-2"/>
    <property type="match status" value="1"/>
</dbReference>
<reference evidence="7" key="1">
    <citation type="journal article" date="2011" name="Genome Biol.">
        <title>The draft genome of the carcinogenic human liver fluke Clonorchis sinensis.</title>
        <authorList>
            <person name="Wang X."/>
            <person name="Chen W."/>
            <person name="Huang Y."/>
            <person name="Sun J."/>
            <person name="Men J."/>
            <person name="Liu H."/>
            <person name="Luo F."/>
            <person name="Guo L."/>
            <person name="Lv X."/>
            <person name="Deng C."/>
            <person name="Zhou C."/>
            <person name="Fan Y."/>
            <person name="Li X."/>
            <person name="Huang L."/>
            <person name="Hu Y."/>
            <person name="Liang C."/>
            <person name="Hu X."/>
            <person name="Xu J."/>
            <person name="Yu X."/>
        </authorList>
    </citation>
    <scope>NUCLEOTIDE SEQUENCE [LARGE SCALE GENOMIC DNA]</scope>
    <source>
        <strain evidence="7">Henan</strain>
    </source>
</reference>
<evidence type="ECO:0000256" key="1">
    <source>
        <dbReference type="ARBA" id="ARBA00012202"/>
    </source>
</evidence>
<dbReference type="Proteomes" id="UP000008909">
    <property type="component" value="Unassembled WGS sequence"/>
</dbReference>
<evidence type="ECO:0000313" key="8">
    <source>
        <dbReference type="Proteomes" id="UP000008909"/>
    </source>
</evidence>
<keyword evidence="8" id="KW-1185">Reference proteome</keyword>
<feature type="compositionally biased region" description="Acidic residues" evidence="5">
    <location>
        <begin position="388"/>
        <end position="398"/>
    </location>
</feature>
<gene>
    <name evidence="7" type="ORF">CLF_109190</name>
</gene>
<proteinExistence type="predicted"/>
<evidence type="ECO:0000259" key="6">
    <source>
        <dbReference type="PROSITE" id="PS50125"/>
    </source>
</evidence>
<keyword evidence="4" id="KW-0141">cGMP biosynthesis</keyword>
<reference key="2">
    <citation type="submission" date="2011-10" db="EMBL/GenBank/DDBJ databases">
        <title>The genome and transcriptome sequence of Clonorchis sinensis provide insights into the carcinogenic liver fluke.</title>
        <authorList>
            <person name="Wang X."/>
            <person name="Huang Y."/>
            <person name="Chen W."/>
            <person name="Liu H."/>
            <person name="Guo L."/>
            <person name="Chen Y."/>
            <person name="Luo F."/>
            <person name="Zhou W."/>
            <person name="Sun J."/>
            <person name="Mao Q."/>
            <person name="Liang P."/>
            <person name="Zhou C."/>
            <person name="Tian Y."/>
            <person name="Men J."/>
            <person name="Lv X."/>
            <person name="Huang L."/>
            <person name="Zhou J."/>
            <person name="Hu Y."/>
            <person name="Li R."/>
            <person name="Zhang F."/>
            <person name="Lei H."/>
            <person name="Li X."/>
            <person name="Hu X."/>
            <person name="Liang C."/>
            <person name="Xu J."/>
            <person name="Wu Z."/>
            <person name="Yu X."/>
        </authorList>
    </citation>
    <scope>NUCLEOTIDE SEQUENCE</scope>
    <source>
        <strain>Henan</strain>
    </source>
</reference>
<dbReference type="Gene3D" id="3.30.70.1230">
    <property type="entry name" value="Nucleotide cyclase"/>
    <property type="match status" value="1"/>
</dbReference>
<dbReference type="Gene3D" id="3.30.450.260">
    <property type="entry name" value="Haem NO binding associated domain"/>
    <property type="match status" value="1"/>
</dbReference>
<evidence type="ECO:0000313" key="7">
    <source>
        <dbReference type="EMBL" id="GAA55858.1"/>
    </source>
</evidence>
<keyword evidence="3" id="KW-0456">Lyase</keyword>
<sequence length="622" mass="69051">MKNHIHNTFELVLAADTCPRRNERRKKAPSQKSYKFKGQMLYIGEVDMMAFIGSPVLSDMKKLNECGMYISDLNLFDQNREIILAGDQRSEDVMNMLKKQFEASKQLEKSMKRLSRIRKLTDDLLYQCIPRAVARRLRDGTPPLETIKSYESVSICFTKVVDFATKCTQTSVEGVIRMLNQMYTLFDAISEVHKVYKVETVGDSYMLVSGAPQRTPMHAAHITEMAMEMIVATQHGLSWPHTTQQNTNERRHSLAEHVQLFVGCNTGPIVAGVVGYKTPRYCLFGDTVNTASRMMSTGVPDKIHVSNSFAEALSKYPYIVELRGKTVVKGKGEMETYFVCGHDQNFTVVDEVSGETRRFDEVLKEDFQCSCQTPTESSLSHGSASVDLTDEASDDEQNGDALDSACITPTRKDSDEANGTLVRKIKVPLLQLKKAQSTERTEAENEGITIDSTPDEVQPNCVAVGRTRKIGLVGLNAEQMSRMNPHQEVTNTETNKVLNGVAHKLLISKSNEVRQKKVVRLPDVTFSAAIPSEIPNDPYEAEISRSENESDAGLTDRSEDSVKSSHSRSIKMRSYIIPNGTEGSKLDGTPPSSPRNSANSSYGNGLGSAIRTEGNLLTRACT</sequence>
<feature type="compositionally biased region" description="Polar residues" evidence="5">
    <location>
        <begin position="373"/>
        <end position="383"/>
    </location>
</feature>
<feature type="region of interest" description="Disordered" evidence="5">
    <location>
        <begin position="530"/>
        <end position="622"/>
    </location>
</feature>
<dbReference type="EC" id="4.6.1.2" evidence="1"/>
<dbReference type="SMART" id="SM00044">
    <property type="entry name" value="CYCc"/>
    <property type="match status" value="1"/>
</dbReference>
<protein>
    <recommendedName>
        <fullName evidence="1">guanylate cyclase</fullName>
        <ecNumber evidence="1">4.6.1.2</ecNumber>
    </recommendedName>
</protein>
<evidence type="ECO:0000256" key="4">
    <source>
        <dbReference type="ARBA" id="ARBA00023293"/>
    </source>
</evidence>
<evidence type="ECO:0000256" key="5">
    <source>
        <dbReference type="SAM" id="MobiDB-lite"/>
    </source>
</evidence>
<dbReference type="PROSITE" id="PS50125">
    <property type="entry name" value="GUANYLATE_CYCLASE_2"/>
    <property type="match status" value="1"/>
</dbReference>
<dbReference type="GO" id="GO:0019934">
    <property type="term" value="P:cGMP-mediated signaling"/>
    <property type="evidence" value="ECO:0007669"/>
    <property type="project" value="TreeGrafter"/>
</dbReference>
<dbReference type="SUPFAM" id="SSF55073">
    <property type="entry name" value="Nucleotide cyclase"/>
    <property type="match status" value="1"/>
</dbReference>
<dbReference type="Gene3D" id="6.10.250.780">
    <property type="match status" value="1"/>
</dbReference>
<feature type="region of interest" description="Disordered" evidence="5">
    <location>
        <begin position="373"/>
        <end position="415"/>
    </location>
</feature>
<evidence type="ECO:0000256" key="2">
    <source>
        <dbReference type="ARBA" id="ARBA00022741"/>
    </source>
</evidence>
<evidence type="ECO:0000256" key="3">
    <source>
        <dbReference type="ARBA" id="ARBA00023239"/>
    </source>
</evidence>
<dbReference type="CDD" id="cd07302">
    <property type="entry name" value="CHD"/>
    <property type="match status" value="1"/>
</dbReference>
<organism evidence="7 8">
    <name type="scientific">Clonorchis sinensis</name>
    <name type="common">Chinese liver fluke</name>
    <dbReference type="NCBI Taxonomy" id="79923"/>
    <lineage>
        <taxon>Eukaryota</taxon>
        <taxon>Metazoa</taxon>
        <taxon>Spiralia</taxon>
        <taxon>Lophotrochozoa</taxon>
        <taxon>Platyhelminthes</taxon>
        <taxon>Trematoda</taxon>
        <taxon>Digenea</taxon>
        <taxon>Opisthorchiida</taxon>
        <taxon>Opisthorchiata</taxon>
        <taxon>Opisthorchiidae</taxon>
        <taxon>Clonorchis</taxon>
    </lineage>
</organism>
<dbReference type="PANTHER" id="PTHR45655:SF13">
    <property type="entry name" value="SOLUBLE GUANYLATE CYCLASE GCY-32-RELATED"/>
    <property type="match status" value="1"/>
</dbReference>
<dbReference type="InterPro" id="IPR042463">
    <property type="entry name" value="HNOB_dom_associated_sf"/>
</dbReference>
<dbReference type="Pfam" id="PF00211">
    <property type="entry name" value="Guanylate_cyc"/>
    <property type="match status" value="1"/>
</dbReference>
<dbReference type="GO" id="GO:0000166">
    <property type="term" value="F:nucleotide binding"/>
    <property type="evidence" value="ECO:0007669"/>
    <property type="project" value="UniProtKB-KW"/>
</dbReference>
<dbReference type="GO" id="GO:0070482">
    <property type="term" value="P:response to oxygen levels"/>
    <property type="evidence" value="ECO:0007669"/>
    <property type="project" value="TreeGrafter"/>
</dbReference>
<dbReference type="AlphaFoldDB" id="G7YSC8"/>
<feature type="region of interest" description="Disordered" evidence="5">
    <location>
        <begin position="434"/>
        <end position="455"/>
    </location>
</feature>
<dbReference type="InterPro" id="IPR001054">
    <property type="entry name" value="A/G_cyclase"/>
</dbReference>
<feature type="compositionally biased region" description="Basic and acidic residues" evidence="5">
    <location>
        <begin position="542"/>
        <end position="563"/>
    </location>
</feature>